<sequence length="339" mass="38265">MSEVDRRGSGDNDGSAWQNRRSQNSEKRDKKFDEHRETMDGRGDKHRHGERTRDGKPGKGDRGFPERRAGRPYRNRDERRGNERRRDDRGRKPMRARPGHDSGGRPAGRGRTSPQRDLPMEPELPESVEFTDLDIEVRRELRTLPKNLAERVGRHLVAAGMLIDDDPEAALAHARYAKSKASRIPVVREALGLTAYRAGEWAEALSELRAVRRMTRSDMHVAVIADAERALERPERALDLAKEVDTSKLPKDVQVELKIVVAGARRDMGQLDAAVVELQGPDLDPKLRRPWSHRLFYAYADNLVAAGRTEEAVQWFLHAAEADEEGETDAAERAGELTG</sequence>
<feature type="compositionally biased region" description="Basic and acidic residues" evidence="1">
    <location>
        <begin position="1"/>
        <end position="10"/>
    </location>
</feature>
<feature type="region of interest" description="Disordered" evidence="1">
    <location>
        <begin position="1"/>
        <end position="126"/>
    </location>
</feature>
<dbReference type="InterPro" id="IPR011990">
    <property type="entry name" value="TPR-like_helical_dom_sf"/>
</dbReference>
<dbReference type="EMBL" id="CP001683">
    <property type="protein sequence ID" value="ACU97544.1"/>
    <property type="molecule type" value="Genomic_DNA"/>
</dbReference>
<dbReference type="KEGG" id="svi:Svir_25500"/>
<dbReference type="STRING" id="471857.Svir_25500"/>
<organism evidence="2 3">
    <name type="scientific">Saccharomonospora viridis (strain ATCC 15386 / DSM 43017 / JCM 3036 / CCUG 5913 / NBRC 12207 / NCIMB 9602 / P101)</name>
    <name type="common">Thermoactinomyces viridis</name>
    <dbReference type="NCBI Taxonomy" id="471857"/>
    <lineage>
        <taxon>Bacteria</taxon>
        <taxon>Bacillati</taxon>
        <taxon>Actinomycetota</taxon>
        <taxon>Actinomycetes</taxon>
        <taxon>Pseudonocardiales</taxon>
        <taxon>Pseudonocardiaceae</taxon>
        <taxon>Saccharomonospora</taxon>
    </lineage>
</organism>
<dbReference type="AlphaFoldDB" id="C7N008"/>
<reference evidence="2 3" key="1">
    <citation type="journal article" date="2009" name="Stand. Genomic Sci.">
        <title>Complete genome sequence of Saccharomonospora viridis type strain (P101).</title>
        <authorList>
            <person name="Pati A."/>
            <person name="Sikorski J."/>
            <person name="Nolan M."/>
            <person name="Lapidus A."/>
            <person name="Copeland A."/>
            <person name="Glavina Del Rio T."/>
            <person name="Lucas S."/>
            <person name="Chen F."/>
            <person name="Tice H."/>
            <person name="Pitluck S."/>
            <person name="Cheng J.F."/>
            <person name="Chertkov O."/>
            <person name="Brettin T."/>
            <person name="Han C."/>
            <person name="Detter J.C."/>
            <person name="Kuske C."/>
            <person name="Bruce D."/>
            <person name="Goodwin L."/>
            <person name="Chain P."/>
            <person name="D'haeseleer P."/>
            <person name="Chen A."/>
            <person name="Palaniappan K."/>
            <person name="Ivanova N."/>
            <person name="Mavromatis K."/>
            <person name="Mikhailova N."/>
            <person name="Rohde M."/>
            <person name="Tindall B.J."/>
            <person name="Goker M."/>
            <person name="Bristow J."/>
            <person name="Eisen J.A."/>
            <person name="Markowitz V."/>
            <person name="Hugenholtz P."/>
            <person name="Kyrpides N.C."/>
            <person name="Klenk H.P."/>
        </authorList>
    </citation>
    <scope>NUCLEOTIDE SEQUENCE [LARGE SCALE GENOMIC DNA]</scope>
    <source>
        <strain evidence="3">ATCC 15386 / DSM 43017 / JCM 3036 / NBRC 12207 / P101</strain>
    </source>
</reference>
<proteinExistence type="predicted"/>
<gene>
    <name evidence="2" type="ordered locus">Svir_25500</name>
</gene>
<keyword evidence="3" id="KW-1185">Reference proteome</keyword>
<protein>
    <recommendedName>
        <fullName evidence="4">Tetratricopeptide repeat protein</fullName>
    </recommendedName>
</protein>
<name>C7N008_SACVD</name>
<feature type="compositionally biased region" description="Basic and acidic residues" evidence="1">
    <location>
        <begin position="23"/>
        <end position="43"/>
    </location>
</feature>
<evidence type="ECO:0000313" key="3">
    <source>
        <dbReference type="Proteomes" id="UP000000841"/>
    </source>
</evidence>
<dbReference type="Proteomes" id="UP000000841">
    <property type="component" value="Chromosome"/>
</dbReference>
<dbReference type="SUPFAM" id="SSF48452">
    <property type="entry name" value="TPR-like"/>
    <property type="match status" value="1"/>
</dbReference>
<evidence type="ECO:0000313" key="2">
    <source>
        <dbReference type="EMBL" id="ACU97544.1"/>
    </source>
</evidence>
<evidence type="ECO:0000256" key="1">
    <source>
        <dbReference type="SAM" id="MobiDB-lite"/>
    </source>
</evidence>
<dbReference type="eggNOG" id="COG0457">
    <property type="taxonomic scope" value="Bacteria"/>
</dbReference>
<dbReference type="Gene3D" id="1.25.40.10">
    <property type="entry name" value="Tetratricopeptide repeat domain"/>
    <property type="match status" value="1"/>
</dbReference>
<feature type="compositionally biased region" description="Basic and acidic residues" evidence="1">
    <location>
        <begin position="51"/>
        <end position="91"/>
    </location>
</feature>
<dbReference type="HOGENOM" id="CLU_026634_3_0_11"/>
<evidence type="ECO:0008006" key="4">
    <source>
        <dbReference type="Google" id="ProtNLM"/>
    </source>
</evidence>
<accession>C7N008</accession>